<dbReference type="OrthoDB" id="6475417at2759"/>
<evidence type="ECO:0000256" key="1">
    <source>
        <dbReference type="PROSITE-ProRule" id="PRU00047"/>
    </source>
</evidence>
<protein>
    <recommendedName>
        <fullName evidence="3">CCHC-type domain-containing protein</fullName>
    </recommendedName>
</protein>
<comment type="caution">
    <text evidence="4">The sequence shown here is derived from an EMBL/GenBank/DDBJ whole genome shotgun (WGS) entry which is preliminary data.</text>
</comment>
<dbReference type="PANTHER" id="PTHR46888:SF1">
    <property type="entry name" value="RIBONUCLEASE H"/>
    <property type="match status" value="1"/>
</dbReference>
<dbReference type="EMBL" id="JYDL01000012">
    <property type="protein sequence ID" value="KRX25290.1"/>
    <property type="molecule type" value="Genomic_DNA"/>
</dbReference>
<feature type="domain" description="CCHC-type" evidence="3">
    <location>
        <begin position="314"/>
        <end position="328"/>
    </location>
</feature>
<dbReference type="STRING" id="6336.A0A0V0SF31"/>
<accession>A0A0V0SF31</accession>
<dbReference type="PANTHER" id="PTHR46888">
    <property type="entry name" value="ZINC KNUCKLE DOMAINCONTAINING PROTEIN-RELATED"/>
    <property type="match status" value="1"/>
</dbReference>
<dbReference type="InterPro" id="IPR036875">
    <property type="entry name" value="Znf_CCHC_sf"/>
</dbReference>
<keyword evidence="1" id="KW-0862">Zinc</keyword>
<sequence length="418" mass="46268">MFCNHVAPTSATNGERGRIDGPEWFRPPEILTMWSNVETGFGHIEMYFRSARITTERRNGERGRIDGLEWVRPPEVLTLSSNVETWFEHMEMYFRAARIGPERRAALVQYHADAEVRSVMRAMQVQETDDYDGLKSALFEAFGVSSGPERFSAEFFRRKQQRGESVRVYAGHLRWLFPKAFPGLSGAADKILLQQFKAGLSADAIKIAVLRSGTDSFAEAIEVAAREERVWRELTTLKASVSSVKADADQEDKQPAVEVTEATAAAVTTRKEVGEELAELVRQLKELLTSNTPAAAKRSLPQRRRRLKKRGSLRCWTCGGLGHISRECQASSRDEHAGKVSSTDRTFSVVIIRSPEIETPIVEGSVGGVRCDMLVDTGSVVPRMHPGPNGGLSEDAAGQYPIPEVPRRCPGQSGIPAA</sequence>
<dbReference type="Gene3D" id="4.10.60.10">
    <property type="entry name" value="Zinc finger, CCHC-type"/>
    <property type="match status" value="1"/>
</dbReference>
<organism evidence="4 5">
    <name type="scientific">Trichinella nelsoni</name>
    <dbReference type="NCBI Taxonomy" id="6336"/>
    <lineage>
        <taxon>Eukaryota</taxon>
        <taxon>Metazoa</taxon>
        <taxon>Ecdysozoa</taxon>
        <taxon>Nematoda</taxon>
        <taxon>Enoplea</taxon>
        <taxon>Dorylaimia</taxon>
        <taxon>Trichinellida</taxon>
        <taxon>Trichinellidae</taxon>
        <taxon>Trichinella</taxon>
    </lineage>
</organism>
<dbReference type="Proteomes" id="UP000054630">
    <property type="component" value="Unassembled WGS sequence"/>
</dbReference>
<dbReference type="InterPro" id="IPR001878">
    <property type="entry name" value="Znf_CCHC"/>
</dbReference>
<evidence type="ECO:0000313" key="5">
    <source>
        <dbReference type="Proteomes" id="UP000054630"/>
    </source>
</evidence>
<name>A0A0V0SF31_9BILA</name>
<keyword evidence="1" id="KW-0479">Metal-binding</keyword>
<evidence type="ECO:0000313" key="4">
    <source>
        <dbReference type="EMBL" id="KRX25290.1"/>
    </source>
</evidence>
<keyword evidence="1" id="KW-0863">Zinc-finger</keyword>
<gene>
    <name evidence="4" type="ORF">T07_8949</name>
</gene>
<feature type="region of interest" description="Disordered" evidence="2">
    <location>
        <begin position="386"/>
        <end position="418"/>
    </location>
</feature>
<dbReference type="PROSITE" id="PS50158">
    <property type="entry name" value="ZF_CCHC"/>
    <property type="match status" value="1"/>
</dbReference>
<dbReference type="SUPFAM" id="SSF57756">
    <property type="entry name" value="Retrovirus zinc finger-like domains"/>
    <property type="match status" value="1"/>
</dbReference>
<dbReference type="GO" id="GO:0003676">
    <property type="term" value="F:nucleic acid binding"/>
    <property type="evidence" value="ECO:0007669"/>
    <property type="project" value="InterPro"/>
</dbReference>
<keyword evidence="5" id="KW-1185">Reference proteome</keyword>
<dbReference type="AlphaFoldDB" id="A0A0V0SF31"/>
<evidence type="ECO:0000256" key="2">
    <source>
        <dbReference type="SAM" id="MobiDB-lite"/>
    </source>
</evidence>
<evidence type="ECO:0000259" key="3">
    <source>
        <dbReference type="PROSITE" id="PS50158"/>
    </source>
</evidence>
<proteinExistence type="predicted"/>
<dbReference type="GO" id="GO:0019899">
    <property type="term" value="F:enzyme binding"/>
    <property type="evidence" value="ECO:0007669"/>
    <property type="project" value="UniProtKB-ARBA"/>
</dbReference>
<reference evidence="4 5" key="1">
    <citation type="submission" date="2015-01" db="EMBL/GenBank/DDBJ databases">
        <title>Evolution of Trichinella species and genotypes.</title>
        <authorList>
            <person name="Korhonen P.K."/>
            <person name="Edoardo P."/>
            <person name="Giuseppe L.R."/>
            <person name="Gasser R.B."/>
        </authorList>
    </citation>
    <scope>NUCLEOTIDE SEQUENCE [LARGE SCALE GENOMIC DNA]</scope>
    <source>
        <strain evidence="4">ISS37</strain>
    </source>
</reference>
<dbReference type="Pfam" id="PF00098">
    <property type="entry name" value="zf-CCHC"/>
    <property type="match status" value="1"/>
</dbReference>
<dbReference type="GO" id="GO:0008270">
    <property type="term" value="F:zinc ion binding"/>
    <property type="evidence" value="ECO:0007669"/>
    <property type="project" value="UniProtKB-KW"/>
</dbReference>
<dbReference type="SMART" id="SM00343">
    <property type="entry name" value="ZnF_C2HC"/>
    <property type="match status" value="1"/>
</dbReference>